<dbReference type="Pfam" id="PF20796">
    <property type="entry name" value="PDDEXK_13"/>
    <property type="match status" value="1"/>
</dbReference>
<keyword evidence="3" id="KW-1185">Reference proteome</keyword>
<accession>A0A437M5J5</accession>
<comment type="caution">
    <text evidence="2">The sequence shown here is derived from an EMBL/GenBank/DDBJ whole genome shotgun (WGS) entry which is preliminary data.</text>
</comment>
<feature type="domain" description="PD-(D/E)XK nuclease-like" evidence="1">
    <location>
        <begin position="29"/>
        <end position="321"/>
    </location>
</feature>
<dbReference type="RefSeq" id="WP_127741151.1">
    <property type="nucleotide sequence ID" value="NZ_SACN01000001.1"/>
</dbReference>
<dbReference type="AlphaFoldDB" id="A0A437M5J5"/>
<evidence type="ECO:0000313" key="3">
    <source>
        <dbReference type="Proteomes" id="UP000282971"/>
    </source>
</evidence>
<evidence type="ECO:0000313" key="2">
    <source>
        <dbReference type="EMBL" id="RVT92991.1"/>
    </source>
</evidence>
<reference evidence="2 3" key="1">
    <citation type="submission" date="2019-01" db="EMBL/GenBank/DDBJ databases">
        <authorList>
            <person name="Chen W.-M."/>
        </authorList>
    </citation>
    <scope>NUCLEOTIDE SEQUENCE [LARGE SCALE GENOMIC DNA]</scope>
    <source>
        <strain evidence="2 3">CCP-7</strain>
    </source>
</reference>
<name>A0A437M5J5_9SPHN</name>
<dbReference type="EMBL" id="SACN01000001">
    <property type="protein sequence ID" value="RVT92991.1"/>
    <property type="molecule type" value="Genomic_DNA"/>
</dbReference>
<proteinExistence type="predicted"/>
<dbReference type="Proteomes" id="UP000282971">
    <property type="component" value="Unassembled WGS sequence"/>
</dbReference>
<dbReference type="InterPro" id="IPR048822">
    <property type="entry name" value="PDDEXK_13"/>
</dbReference>
<evidence type="ECO:0000259" key="1">
    <source>
        <dbReference type="Pfam" id="PF20796"/>
    </source>
</evidence>
<organism evidence="2 3">
    <name type="scientific">Sphingomonas crocodyli</name>
    <dbReference type="NCBI Taxonomy" id="1979270"/>
    <lineage>
        <taxon>Bacteria</taxon>
        <taxon>Pseudomonadati</taxon>
        <taxon>Pseudomonadota</taxon>
        <taxon>Alphaproteobacteria</taxon>
        <taxon>Sphingomonadales</taxon>
        <taxon>Sphingomonadaceae</taxon>
        <taxon>Sphingomonas</taxon>
    </lineage>
</organism>
<sequence length="357" mass="39305">MSQSTRPVTAPLPIVPVELLKRFHVHERHDSRLKACARLLQVLWLTDHKIPTGYHQGRNGPRRLGSRLSITAAQAGRNFLSPDLANLAQHVVAYQEPGAFIDAGRVFANALGSTGLSINVMGMLALDLGLAARVLCQLFPELNIASVDHIRFEHSPGRSDPTLTGDRSAFDVCAFVNRRQGRSAKTKPAVIAFEFKYTESLHDSAACAPGHYDDLAEASGLFKDPQHAALRVNPLQQLFREHLLAQATVMRGDWPEAIFVSIAPAAHDHAQRQADLYTAFLNPPTDGQVPYRHITLEAFVTALHFAGASNAAQALFERYLDWGRIDRAVAQAIHKRVEKWTPVPKPAPLQLVDQQAA</sequence>
<dbReference type="OrthoDB" id="1092934at2"/>
<gene>
    <name evidence="2" type="ORF">EOD43_03555</name>
</gene>
<protein>
    <recommendedName>
        <fullName evidence="1">PD-(D/E)XK nuclease-like domain-containing protein</fullName>
    </recommendedName>
</protein>